<dbReference type="HOGENOM" id="CLU_830574_0_0_2"/>
<keyword evidence="2" id="KW-0472">Membrane</keyword>
<feature type="coiled-coil region" evidence="1">
    <location>
        <begin position="72"/>
        <end position="133"/>
    </location>
</feature>
<protein>
    <submittedName>
        <fullName evidence="3">Uncharacterized protein</fullName>
    </submittedName>
</protein>
<keyword evidence="4" id="KW-1185">Reference proteome</keyword>
<evidence type="ECO:0000256" key="1">
    <source>
        <dbReference type="SAM" id="Coils"/>
    </source>
</evidence>
<reference evidence="4" key="1">
    <citation type="submission" date="2011-12" db="EMBL/GenBank/DDBJ databases">
        <title>Complete sequence of Methanoregula formicicum SMSP.</title>
        <authorList>
            <person name="Lucas S."/>
            <person name="Han J."/>
            <person name="Lapidus A."/>
            <person name="Cheng J.-F."/>
            <person name="Goodwin L."/>
            <person name="Pitluck S."/>
            <person name="Peters L."/>
            <person name="Ovchinnikova G."/>
            <person name="Teshima H."/>
            <person name="Detter J.C."/>
            <person name="Han C."/>
            <person name="Tapia R."/>
            <person name="Land M."/>
            <person name="Hauser L."/>
            <person name="Kyrpides N."/>
            <person name="Ivanova N."/>
            <person name="Pagani I."/>
            <person name="Imachi H."/>
            <person name="Tamaki H."/>
            <person name="Sekiguchi Y."/>
            <person name="Kamagata Y."/>
            <person name="Cadillo-Quiroz H."/>
            <person name="Zinder S."/>
            <person name="Liu W.-T."/>
            <person name="Woyke T."/>
        </authorList>
    </citation>
    <scope>NUCLEOTIDE SEQUENCE [LARGE SCALE GENOMIC DNA]</scope>
    <source>
        <strain evidence="4">DSM 22288 / NBRC 105244 / SMSP</strain>
    </source>
</reference>
<accession>L0HDX5</accession>
<dbReference type="GeneID" id="14308308"/>
<gene>
    <name evidence="3" type="ordered locus">Metfor_1919</name>
</gene>
<evidence type="ECO:0000256" key="2">
    <source>
        <dbReference type="SAM" id="Phobius"/>
    </source>
</evidence>
<name>L0HDX5_METFS</name>
<dbReference type="KEGG" id="mfo:Metfor_1919"/>
<dbReference type="eggNOG" id="arCOG02694">
    <property type="taxonomic scope" value="Archaea"/>
</dbReference>
<reference evidence="3 4" key="2">
    <citation type="journal article" date="2014" name="Genome Announc.">
        <title>Complete Genome Sequence of Methanoregula formicica SMSPT, a Mesophilic Hydrogenotrophic Methanogen Isolated from a Methanogenic Upflow Anaerobic Sludge Blanket Reactor.</title>
        <authorList>
            <person name="Yamamoto K."/>
            <person name="Tamaki H."/>
            <person name="Cadillo-Quiroz H."/>
            <person name="Imachi H."/>
            <person name="Kyrpides N."/>
            <person name="Woyke T."/>
            <person name="Goodwin L."/>
            <person name="Zinder S.H."/>
            <person name="Kamagata Y."/>
            <person name="Liu W.T."/>
        </authorList>
    </citation>
    <scope>NUCLEOTIDE SEQUENCE [LARGE SCALE GENOMIC DNA]</scope>
    <source>
        <strain evidence="4">DSM 22288 / NBRC 105244 / SMSP</strain>
    </source>
</reference>
<sequence>MSNEPVQSLTSISHKKKDSIWAIARKHIEWYIIAGEIIIAVIGALILFFPETIPYREAIGGGLFMLGITMVLEEVIKARDKEEHELEVMRERELHEKEVNEERARQVQLQQSLDKANADLEKTRKDLSIMHDDVHMVKEPIYQQYIHALCVGFGHIMDPDTKTQWLFHAKKLEIDDLYIPENSFQNSKIFESRLEKKFGIATSFAFQMGSTCCKLSYFGIESSNTSTMPIFRTILNVFNVKEEIISGVEKFYKIWFEKGGSPLGSKMYFLLIWIYLVDYTGGSTNVDFFQEKIQSAESLLIWGHRKIDDPDFCSALKACIDESPSHFEGTFVEM</sequence>
<keyword evidence="1" id="KW-0175">Coiled coil</keyword>
<dbReference type="InParanoid" id="L0HDX5"/>
<dbReference type="EMBL" id="CP003167">
    <property type="protein sequence ID" value="AGB02937.1"/>
    <property type="molecule type" value="Genomic_DNA"/>
</dbReference>
<feature type="transmembrane region" description="Helical" evidence="2">
    <location>
        <begin position="30"/>
        <end position="49"/>
    </location>
</feature>
<keyword evidence="2" id="KW-0812">Transmembrane</keyword>
<dbReference type="Proteomes" id="UP000010824">
    <property type="component" value="Chromosome"/>
</dbReference>
<dbReference type="AlphaFoldDB" id="L0HDX5"/>
<keyword evidence="2" id="KW-1133">Transmembrane helix</keyword>
<dbReference type="STRING" id="593750.Metfor_1919"/>
<dbReference type="RefSeq" id="WP_015285900.1">
    <property type="nucleotide sequence ID" value="NC_019943.1"/>
</dbReference>
<evidence type="ECO:0000313" key="3">
    <source>
        <dbReference type="EMBL" id="AGB02937.1"/>
    </source>
</evidence>
<proteinExistence type="predicted"/>
<organism evidence="3 4">
    <name type="scientific">Methanoregula formicica (strain DSM 22288 / NBRC 105244 / SMSP)</name>
    <dbReference type="NCBI Taxonomy" id="593750"/>
    <lineage>
        <taxon>Archaea</taxon>
        <taxon>Methanobacteriati</taxon>
        <taxon>Methanobacteriota</taxon>
        <taxon>Stenosarchaea group</taxon>
        <taxon>Methanomicrobia</taxon>
        <taxon>Methanomicrobiales</taxon>
        <taxon>Methanoregulaceae</taxon>
        <taxon>Methanoregula</taxon>
    </lineage>
</organism>
<evidence type="ECO:0000313" key="4">
    <source>
        <dbReference type="Proteomes" id="UP000010824"/>
    </source>
</evidence>